<keyword evidence="6" id="KW-0333">Golgi apparatus</keyword>
<dbReference type="CDD" id="cd09233">
    <property type="entry name" value="ACE1-Sec16-like"/>
    <property type="match status" value="1"/>
</dbReference>
<keyword evidence="6" id="KW-0653">Protein transport</keyword>
<keyword evidence="4 6" id="KW-0256">Endoplasmic reticulum</keyword>
<accession>A0A7N0T383</accession>
<dbReference type="GO" id="GO:0015031">
    <property type="term" value="P:protein transport"/>
    <property type="evidence" value="ECO:0007669"/>
    <property type="project" value="UniProtKB-KW"/>
</dbReference>
<comment type="subcellular location">
    <subcellularLocation>
        <location evidence="1">Endoplasmic reticulum</location>
    </subcellularLocation>
    <subcellularLocation>
        <location evidence="6">Golgi apparatus membrane</location>
    </subcellularLocation>
</comment>
<proteinExistence type="inferred from homology"/>
<feature type="compositionally biased region" description="Polar residues" evidence="7">
    <location>
        <begin position="1130"/>
        <end position="1139"/>
    </location>
</feature>
<evidence type="ECO:0000259" key="9">
    <source>
        <dbReference type="Pfam" id="PF12932"/>
    </source>
</evidence>
<dbReference type="InterPro" id="IPR024298">
    <property type="entry name" value="Sec16_Sec23-bd"/>
</dbReference>
<evidence type="ECO:0000256" key="6">
    <source>
        <dbReference type="RuleBase" id="RU364101"/>
    </source>
</evidence>
<dbReference type="GO" id="GO:0070973">
    <property type="term" value="P:protein localization to endoplasmic reticulum exit site"/>
    <property type="evidence" value="ECO:0007669"/>
    <property type="project" value="TreeGrafter"/>
</dbReference>
<feature type="compositionally biased region" description="Polar residues" evidence="7">
    <location>
        <begin position="1076"/>
        <end position="1113"/>
    </location>
</feature>
<reference evidence="10" key="1">
    <citation type="submission" date="2021-01" db="UniProtKB">
        <authorList>
            <consortium name="EnsemblPlants"/>
        </authorList>
    </citation>
    <scope>IDENTIFICATION</scope>
</reference>
<evidence type="ECO:0000256" key="3">
    <source>
        <dbReference type="ARBA" id="ARBA00022448"/>
    </source>
</evidence>
<dbReference type="Pfam" id="PF12931">
    <property type="entry name" value="TPR_Sec16"/>
    <property type="match status" value="1"/>
</dbReference>
<dbReference type="AlphaFoldDB" id="A0A7N0T383"/>
<dbReference type="PANTHER" id="PTHR13402:SF6">
    <property type="entry name" value="SECRETORY 16, ISOFORM I"/>
    <property type="match status" value="1"/>
</dbReference>
<evidence type="ECO:0000256" key="1">
    <source>
        <dbReference type="ARBA" id="ARBA00004240"/>
    </source>
</evidence>
<dbReference type="Pfam" id="PF12932">
    <property type="entry name" value="Sec16"/>
    <property type="match status" value="1"/>
</dbReference>
<keyword evidence="3 6" id="KW-0813">Transport</keyword>
<dbReference type="GO" id="GO:0016192">
    <property type="term" value="P:vesicle-mediated transport"/>
    <property type="evidence" value="ECO:0007669"/>
    <property type="project" value="UniProtKB-KW"/>
</dbReference>
<name>A0A7N0T383_KALFE</name>
<dbReference type="GO" id="GO:0012507">
    <property type="term" value="C:ER to Golgi transport vesicle membrane"/>
    <property type="evidence" value="ECO:0007669"/>
    <property type="project" value="TreeGrafter"/>
</dbReference>
<dbReference type="OMA" id="FAQQQFI"/>
<feature type="region of interest" description="Disordered" evidence="7">
    <location>
        <begin position="1046"/>
        <end position="1145"/>
    </location>
</feature>
<dbReference type="GO" id="GO:0070971">
    <property type="term" value="C:endoplasmic reticulum exit site"/>
    <property type="evidence" value="ECO:0007669"/>
    <property type="project" value="TreeGrafter"/>
</dbReference>
<evidence type="ECO:0000256" key="4">
    <source>
        <dbReference type="ARBA" id="ARBA00022824"/>
    </source>
</evidence>
<dbReference type="Gramene" id="Kaladp0020s0097.1.v1.1">
    <property type="protein sequence ID" value="Kaladp0020s0097.1.v1.1"/>
    <property type="gene ID" value="Kaladp0020s0097.v1.1"/>
</dbReference>
<evidence type="ECO:0000313" key="10">
    <source>
        <dbReference type="EnsemblPlants" id="Kaladp0020s0097.1.v1.1"/>
    </source>
</evidence>
<dbReference type="PANTHER" id="PTHR13402">
    <property type="entry name" value="RGPR-RELATED"/>
    <property type="match status" value="1"/>
</dbReference>
<sequence length="1186" mass="129390">MATNAAFAADDQTDEDFFDKLVDDDFGGGGQEGGKFQEGDDSDEMKAFGFEDSAGFEAKEKVDAGVGDVSSDVQPEESIIEAANSPSSASSVIEQNNANVATDSYSEIDPAISKTAESGNAGVKEIQWNSLFTDSPTENDGFGSYADLFGDVVAGDEDPSSRVKENPINEVKEVYGGDLYVAGDSANDVSSVAYVETQAYGTTTEQSVNGPDVNSIEYWESQYPGWKYDPTTGQWYQVDSFDASANDQQTTFAGLSEAQSVVSETTAEVSYFQQATQSVSNSVVESGMTASASSWNQGLQDNNGYPEHMVFDPQYPGWYYDTLAQEWQALGSYMPSNSETTHAGDQHNQNGLCSTDMLSQESSKAAYCGYDQTLNNASQTTVTHGHYGNWDGVSTSYDQLNQRGLESNGMLSDKISKNSNLDYSQYAQNGVKGSQGFGSQGQISTWVPSASSYQKPDMNTWQPTATSINGSMIESRTNQRPDSSRNYLDNHVDQFSGFPNEAAPAHDKAGTTREDRTLRSFVPSENLSQQFNQQNIEPQQQFSNDYFCSQKPSYFPQQSHQAGSQFSYDPSMGRSSAGRPPHALVSFGFGGKIIVMKDKGALVNSSYGDQDSMGGSISVLNLLEVVTERNNANAASSGCDYFQTLCQQSFPGPLVGGSVGTKELNKWIDERISKCELSGLDYRNVETLRLLLSLLRIACQHYGKLRSPFGSDTSSKANDSPELAVAKLFASVKGNDGQYAHLAHCLQQLPSEGQLRATASEVQNLLVSGSKREALECALQGQLWGPALLLASQLGDQFYVDAVKQMALRQLIPGSPLRTLCLLIAGQPQAVFASDNDGAYSDAMNMYQQSRQVGAISMLDDWQENLAVISANRTKDDELVIINLGDCLWRDRSEIIAAHICYLVADANFEPYSDSARLCLIGANHLKYPRTYASPAAIQRTELYEYSKVLGNSQFVLLPFQPYKLVYAYMLAELGKVSDSFKYCQAILKSLKTGRAPEVEFWKQMVTSLEERLRTHQQGGFSTNLAPAKLVGKLLNFFDNTTHRVIGGLPPPGPSAPHGSAQSHEHYQKPSGPRVLTSQSTMAMSSLVPSTEQVNEWSGQNSRMTFHSRSASEPNFGRTDQVEPSKEAASPNSQSKASVSGSSRFGRFGFGSQLLQKTMGLVLKSRSDKQAKLGESNKFYYDEKLK</sequence>
<evidence type="ECO:0000259" key="8">
    <source>
        <dbReference type="Pfam" id="PF12931"/>
    </source>
</evidence>
<evidence type="ECO:0000256" key="5">
    <source>
        <dbReference type="ARBA" id="ARBA00022892"/>
    </source>
</evidence>
<dbReference type="Proteomes" id="UP000594263">
    <property type="component" value="Unplaced"/>
</dbReference>
<evidence type="ECO:0000256" key="7">
    <source>
        <dbReference type="SAM" id="MobiDB-lite"/>
    </source>
</evidence>
<keyword evidence="11" id="KW-1185">Reference proteome</keyword>
<dbReference type="GO" id="GO:0000139">
    <property type="term" value="C:Golgi membrane"/>
    <property type="evidence" value="ECO:0007669"/>
    <property type="project" value="UniProtKB-SubCell"/>
</dbReference>
<evidence type="ECO:0000256" key="2">
    <source>
        <dbReference type="ARBA" id="ARBA00005927"/>
    </source>
</evidence>
<dbReference type="EnsemblPlants" id="Kaladp0020s0097.1.v1.1">
    <property type="protein sequence ID" value="Kaladp0020s0097.1.v1.1"/>
    <property type="gene ID" value="Kaladp0020s0097.v1.1"/>
</dbReference>
<keyword evidence="6" id="KW-0472">Membrane</keyword>
<dbReference type="InterPro" id="IPR024340">
    <property type="entry name" value="Sec16_CCD"/>
</dbReference>
<evidence type="ECO:0000313" key="11">
    <source>
        <dbReference type="Proteomes" id="UP000594263"/>
    </source>
</evidence>
<feature type="region of interest" description="Disordered" evidence="7">
    <location>
        <begin position="19"/>
        <end position="46"/>
    </location>
</feature>
<protein>
    <recommendedName>
        <fullName evidence="6">Protein transport protein sec16</fullName>
    </recommendedName>
</protein>
<organism evidence="10 11">
    <name type="scientific">Kalanchoe fedtschenkoi</name>
    <name type="common">Lavender scallops</name>
    <name type="synonym">South American air plant</name>
    <dbReference type="NCBI Taxonomy" id="63787"/>
    <lineage>
        <taxon>Eukaryota</taxon>
        <taxon>Viridiplantae</taxon>
        <taxon>Streptophyta</taxon>
        <taxon>Embryophyta</taxon>
        <taxon>Tracheophyta</taxon>
        <taxon>Spermatophyta</taxon>
        <taxon>Magnoliopsida</taxon>
        <taxon>eudicotyledons</taxon>
        <taxon>Gunneridae</taxon>
        <taxon>Pentapetalae</taxon>
        <taxon>Saxifragales</taxon>
        <taxon>Crassulaceae</taxon>
        <taxon>Kalanchoe</taxon>
    </lineage>
</organism>
<feature type="domain" description="Sec16 Sec23-binding" evidence="8">
    <location>
        <begin position="762"/>
        <end position="1047"/>
    </location>
</feature>
<feature type="domain" description="Sec16 central conserved" evidence="9">
    <location>
        <begin position="582"/>
        <end position="703"/>
    </location>
</feature>
<dbReference type="Gene3D" id="1.25.40.1030">
    <property type="match status" value="1"/>
</dbReference>
<comment type="similarity">
    <text evidence="2 6">Belongs to the SEC16 family.</text>
</comment>
<keyword evidence="5 6" id="KW-0931">ER-Golgi transport</keyword>
<dbReference type="GO" id="GO:0007030">
    <property type="term" value="P:Golgi organization"/>
    <property type="evidence" value="ECO:0007669"/>
    <property type="project" value="TreeGrafter"/>
</dbReference>